<evidence type="ECO:0000313" key="3">
    <source>
        <dbReference type="EMBL" id="GID63740.1"/>
    </source>
</evidence>
<proteinExistence type="predicted"/>
<keyword evidence="4" id="KW-1185">Reference proteome</keyword>
<gene>
    <name evidence="3" type="ORF">Acy02nite_16210</name>
</gene>
<reference evidence="3" key="1">
    <citation type="submission" date="2021-01" db="EMBL/GenBank/DDBJ databases">
        <title>Whole genome shotgun sequence of Actinoplanes cyaneus NBRC 14990.</title>
        <authorList>
            <person name="Komaki H."/>
            <person name="Tamura T."/>
        </authorList>
    </citation>
    <scope>NUCLEOTIDE SEQUENCE</scope>
    <source>
        <strain evidence="3">NBRC 14990</strain>
    </source>
</reference>
<accession>A0A919LZ72</accession>
<dbReference type="Pfam" id="PF14016">
    <property type="entry name" value="DUF4232"/>
    <property type="match status" value="1"/>
</dbReference>
<evidence type="ECO:0000259" key="2">
    <source>
        <dbReference type="Pfam" id="PF14016"/>
    </source>
</evidence>
<dbReference type="Proteomes" id="UP000619479">
    <property type="component" value="Unassembled WGS sequence"/>
</dbReference>
<evidence type="ECO:0000313" key="4">
    <source>
        <dbReference type="Proteomes" id="UP000619479"/>
    </source>
</evidence>
<feature type="domain" description="DUF4232" evidence="2">
    <location>
        <begin position="63"/>
        <end position="203"/>
    </location>
</feature>
<comment type="caution">
    <text evidence="3">The sequence shown here is derived from an EMBL/GenBank/DDBJ whole genome shotgun (WGS) entry which is preliminary data.</text>
</comment>
<dbReference type="EMBL" id="BOMH01000013">
    <property type="protein sequence ID" value="GID63740.1"/>
    <property type="molecule type" value="Genomic_DNA"/>
</dbReference>
<protein>
    <recommendedName>
        <fullName evidence="2">DUF4232 domain-containing protein</fullName>
    </recommendedName>
</protein>
<dbReference type="AlphaFoldDB" id="A0A919LZ72"/>
<feature type="region of interest" description="Disordered" evidence="1">
    <location>
        <begin position="200"/>
        <end position="219"/>
    </location>
</feature>
<dbReference type="InterPro" id="IPR025326">
    <property type="entry name" value="DUF4232"/>
</dbReference>
<sequence length="219" mass="22079">MIGDRVHVSAAAVALVVLLAGCARPVGETSTGTVEAADGVSVSVPASSPPGVAASPPPSAAACPPEGVRVAVGDGDAAAGLRVLGVTLTNCGRGTYRVDGYPVVRSLDEDRAVLDVNVLKGVEEITGSVPDWSGPPKPVTLKPGQRATTVVAWRNTYDDIRNGPVTVKYLEVAPLAGRPAQVIAPDGGLDLGSTGRIGVSPWRLDPNASASTAPARPVP</sequence>
<organism evidence="3 4">
    <name type="scientific">Actinoplanes cyaneus</name>
    <dbReference type="NCBI Taxonomy" id="52696"/>
    <lineage>
        <taxon>Bacteria</taxon>
        <taxon>Bacillati</taxon>
        <taxon>Actinomycetota</taxon>
        <taxon>Actinomycetes</taxon>
        <taxon>Micromonosporales</taxon>
        <taxon>Micromonosporaceae</taxon>
        <taxon>Actinoplanes</taxon>
    </lineage>
</organism>
<name>A0A919LZ72_9ACTN</name>
<dbReference type="PROSITE" id="PS51257">
    <property type="entry name" value="PROKAR_LIPOPROTEIN"/>
    <property type="match status" value="1"/>
</dbReference>
<dbReference type="RefSeq" id="WP_264653354.1">
    <property type="nucleotide sequence ID" value="NZ_BAAAUC010000023.1"/>
</dbReference>
<evidence type="ECO:0000256" key="1">
    <source>
        <dbReference type="SAM" id="MobiDB-lite"/>
    </source>
</evidence>